<evidence type="ECO:0000313" key="4">
    <source>
        <dbReference type="Proteomes" id="UP000705823"/>
    </source>
</evidence>
<proteinExistence type="predicted"/>
<sequence length="191" mass="21221">MSSSISPGSQESKNTLFSVLSSHRRRYVLYACNQADGETTLSDVAEQVAAWEYDKPIAEVTSAERKRVYTSIQQHHLSKLTDAGLIAVNGDRLSTTAKARNLDIYLEIVPEETIPWPEYYLGLTVIGGIIFSFTYLGLLPDVVTMELVAVLFLVVYLGSSIIHLYQSKRFNFGNVDDTLDDIEADSETSSD</sequence>
<protein>
    <recommendedName>
        <fullName evidence="2">DUF7344 domain-containing protein</fullName>
    </recommendedName>
</protein>
<gene>
    <name evidence="3" type="ORF">EGH24_06195</name>
</gene>
<feature type="domain" description="DUF7344" evidence="2">
    <location>
        <begin position="17"/>
        <end position="92"/>
    </location>
</feature>
<name>A0A8J8PE96_9EURY</name>
<keyword evidence="1" id="KW-0472">Membrane</keyword>
<dbReference type="RefSeq" id="WP_142979283.1">
    <property type="nucleotide sequence ID" value="NZ_RKLU01000002.1"/>
</dbReference>
<reference evidence="3" key="1">
    <citation type="submission" date="2019-02" db="EMBL/GenBank/DDBJ databases">
        <title>Halonotius sp. a new haloarchaeum isolated from saline soil.</title>
        <authorList>
            <person name="Duran-Viseras A."/>
            <person name="Sanchez-Porro C."/>
            <person name="Ventosa A."/>
        </authorList>
    </citation>
    <scope>NUCLEOTIDE SEQUENCE</scope>
    <source>
        <strain evidence="3">F15B</strain>
    </source>
</reference>
<comment type="caution">
    <text evidence="3">The sequence shown here is derived from an EMBL/GenBank/DDBJ whole genome shotgun (WGS) entry which is preliminary data.</text>
</comment>
<keyword evidence="4" id="KW-1185">Reference proteome</keyword>
<dbReference type="EMBL" id="RKLU01000002">
    <property type="protein sequence ID" value="TQQ83019.1"/>
    <property type="molecule type" value="Genomic_DNA"/>
</dbReference>
<evidence type="ECO:0000259" key="2">
    <source>
        <dbReference type="Pfam" id="PF24035"/>
    </source>
</evidence>
<keyword evidence="1" id="KW-1133">Transmembrane helix</keyword>
<keyword evidence="1" id="KW-0812">Transmembrane</keyword>
<feature type="transmembrane region" description="Helical" evidence="1">
    <location>
        <begin position="144"/>
        <end position="165"/>
    </location>
</feature>
<dbReference type="InterPro" id="IPR036388">
    <property type="entry name" value="WH-like_DNA-bd_sf"/>
</dbReference>
<evidence type="ECO:0000313" key="3">
    <source>
        <dbReference type="EMBL" id="TQQ83019.1"/>
    </source>
</evidence>
<accession>A0A8J8PE96</accession>
<dbReference type="InterPro" id="IPR055768">
    <property type="entry name" value="DUF7344"/>
</dbReference>
<dbReference type="Pfam" id="PF24035">
    <property type="entry name" value="DUF7344"/>
    <property type="match status" value="1"/>
</dbReference>
<dbReference type="Gene3D" id="1.10.10.10">
    <property type="entry name" value="Winged helix-like DNA-binding domain superfamily/Winged helix DNA-binding domain"/>
    <property type="match status" value="1"/>
</dbReference>
<evidence type="ECO:0000256" key="1">
    <source>
        <dbReference type="SAM" id="Phobius"/>
    </source>
</evidence>
<dbReference type="Proteomes" id="UP000705823">
    <property type="component" value="Unassembled WGS sequence"/>
</dbReference>
<dbReference type="AlphaFoldDB" id="A0A8J8PE96"/>
<dbReference type="OrthoDB" id="331021at2157"/>
<feature type="transmembrane region" description="Helical" evidence="1">
    <location>
        <begin position="119"/>
        <end position="138"/>
    </location>
</feature>
<organism evidence="3 4">
    <name type="scientific">Halonotius terrestris</name>
    <dbReference type="NCBI Taxonomy" id="2487750"/>
    <lineage>
        <taxon>Archaea</taxon>
        <taxon>Methanobacteriati</taxon>
        <taxon>Methanobacteriota</taxon>
        <taxon>Stenosarchaea group</taxon>
        <taxon>Halobacteria</taxon>
        <taxon>Halobacteriales</taxon>
        <taxon>Haloferacaceae</taxon>
        <taxon>Halonotius</taxon>
    </lineage>
</organism>